<keyword evidence="3 7" id="KW-0418">Kinase</keyword>
<dbReference type="InterPro" id="IPR017441">
    <property type="entry name" value="Protein_kinase_ATP_BS"/>
</dbReference>
<keyword evidence="8" id="KW-1185">Reference proteome</keyword>
<sequence>MKMGGLGMKEEGKGRDGVGGFGRTIVVGVEMDALSKELLTWALVKVAEPGDRVVAVHVLHRRELHDEDGKFSLLSHLKAFESVLSVYEDFCNLKQIDLKLKICRGSSARRVLVQQAKSISANIIVVGISRKSCTIGFSASVAKYCARKLPLECWVLAVNNGKVEYQRESKAAYALSASIDGADLCPLPNGYLSSLHRSRSKNSKVCHGGTSKQPLLKEERTGKNEGRQNYQDLGSQSDRCVIGIDNSLPRSTSIRSCSSCAPDSVSREEACCSEGLRPSALHSACSTEDAGDDFSDVISIETSDSEAASSSNSSLMLELRKVRPGWPLLHKAITQSWQATERSMVREVSVVEWAMQLPTRHSMAEVGPDHKPLNAELTTRTPETNSLQDGANLNGDNGAIVGIGNATSPPLRSAEPNSTANQLEQLHKNYSSTCRLFSYQELQSATSNFSLGLFSFFTYATLFDYRCCNFCYVLTSSFWMTENLIGKGGNSRVYKGRLPDGKELAVKILKSSEDAVKEFCLEIEIISSLHHSNIISLLGFCFEENRLILVHEFVLKGSLEENLHGRKDETVLTWGRRYNVAIRVAAALNYVHSGTAQPVIHRDVKSSNILLDDDFEPKLSDFGLAIWASTSPAQIACSDVAGTFGYLAPEYFMYGKVSEKIDVYAFGVVLLELLSGRKPINNEYPKGQESLIMWAKPLLQSGKLMQLLDPNLGDNYDNHQLEKMVLAASLCVRRAPRFRPRMNLILKLLQGDDAIMKWARLQVIASEDFDLLYDEVSPASDMQSHLNLALLDVEDDSLSVSSIEHSVNYLTIHKSLDDYLQERCSRSSSFD</sequence>
<proteinExistence type="predicted"/>
<dbReference type="Gene3D" id="1.10.510.10">
    <property type="entry name" value="Transferase(Phosphotransferase) domain 1"/>
    <property type="match status" value="1"/>
</dbReference>
<dbReference type="SUPFAM" id="SSF56112">
    <property type="entry name" value="Protein kinase-like (PK-like)"/>
    <property type="match status" value="1"/>
</dbReference>
<evidence type="ECO:0000313" key="7">
    <source>
        <dbReference type="EMBL" id="RWR90234.1"/>
    </source>
</evidence>
<evidence type="ECO:0000256" key="2">
    <source>
        <dbReference type="ARBA" id="ARBA00022741"/>
    </source>
</evidence>
<organism evidence="7 8">
    <name type="scientific">Cinnamomum micranthum f. kanehirae</name>
    <dbReference type="NCBI Taxonomy" id="337451"/>
    <lineage>
        <taxon>Eukaryota</taxon>
        <taxon>Viridiplantae</taxon>
        <taxon>Streptophyta</taxon>
        <taxon>Embryophyta</taxon>
        <taxon>Tracheophyta</taxon>
        <taxon>Spermatophyta</taxon>
        <taxon>Magnoliopsida</taxon>
        <taxon>Magnoliidae</taxon>
        <taxon>Laurales</taxon>
        <taxon>Lauraceae</taxon>
        <taxon>Cinnamomum</taxon>
    </lineage>
</organism>
<keyword evidence="2 5" id="KW-0547">Nucleotide-binding</keyword>
<comment type="caution">
    <text evidence="7">The sequence shown here is derived from an EMBL/GenBank/DDBJ whole genome shotgun (WGS) entry which is preliminary data.</text>
</comment>
<dbReference type="AlphaFoldDB" id="A0A3S3P081"/>
<dbReference type="PROSITE" id="PS00107">
    <property type="entry name" value="PROTEIN_KINASE_ATP"/>
    <property type="match status" value="1"/>
</dbReference>
<keyword evidence="7" id="KW-0675">Receptor</keyword>
<evidence type="ECO:0000259" key="6">
    <source>
        <dbReference type="PROSITE" id="PS50011"/>
    </source>
</evidence>
<dbReference type="SUPFAM" id="SSF52402">
    <property type="entry name" value="Adenine nucleotide alpha hydrolases-like"/>
    <property type="match status" value="1"/>
</dbReference>
<evidence type="ECO:0000256" key="3">
    <source>
        <dbReference type="ARBA" id="ARBA00022777"/>
    </source>
</evidence>
<keyword evidence="1" id="KW-0808">Transferase</keyword>
<evidence type="ECO:0000256" key="5">
    <source>
        <dbReference type="PROSITE-ProRule" id="PRU10141"/>
    </source>
</evidence>
<accession>A0A3S3P081</accession>
<gene>
    <name evidence="7" type="ORF">CKAN_01932000</name>
</gene>
<dbReference type="InterPro" id="IPR000719">
    <property type="entry name" value="Prot_kinase_dom"/>
</dbReference>
<dbReference type="OrthoDB" id="10307812at2759"/>
<dbReference type="Pfam" id="PF00582">
    <property type="entry name" value="Usp"/>
    <property type="match status" value="1"/>
</dbReference>
<dbReference type="FunFam" id="3.40.50.620:FF:000177">
    <property type="entry name" value="probable receptor-like serine/threonine-protein kinase At5g57670"/>
    <property type="match status" value="1"/>
</dbReference>
<dbReference type="Gene3D" id="3.30.200.20">
    <property type="entry name" value="Phosphorylase Kinase, domain 1"/>
    <property type="match status" value="1"/>
</dbReference>
<dbReference type="FunFam" id="1.10.510.10:FF:000284">
    <property type="entry name" value="Putative receptor-like serine/threonine-protein kinase"/>
    <property type="match status" value="1"/>
</dbReference>
<dbReference type="SMART" id="SM00220">
    <property type="entry name" value="S_TKc"/>
    <property type="match status" value="1"/>
</dbReference>
<evidence type="ECO:0000256" key="4">
    <source>
        <dbReference type="ARBA" id="ARBA00022840"/>
    </source>
</evidence>
<dbReference type="InterPro" id="IPR046958">
    <property type="entry name" value="RBK1/2/STUNTED"/>
</dbReference>
<dbReference type="CDD" id="cd00293">
    <property type="entry name" value="USP-like"/>
    <property type="match status" value="1"/>
</dbReference>
<dbReference type="Proteomes" id="UP000283530">
    <property type="component" value="Unassembled WGS sequence"/>
</dbReference>
<dbReference type="InterPro" id="IPR006016">
    <property type="entry name" value="UspA"/>
</dbReference>
<name>A0A3S3P081_9MAGN</name>
<dbReference type="Pfam" id="PF00069">
    <property type="entry name" value="Pkinase"/>
    <property type="match status" value="1"/>
</dbReference>
<dbReference type="PANTHER" id="PTHR47987">
    <property type="entry name" value="OS08G0249100 PROTEIN"/>
    <property type="match status" value="1"/>
</dbReference>
<dbReference type="GO" id="GO:0005524">
    <property type="term" value="F:ATP binding"/>
    <property type="evidence" value="ECO:0007669"/>
    <property type="project" value="UniProtKB-UniRule"/>
</dbReference>
<dbReference type="Gene3D" id="3.40.50.620">
    <property type="entry name" value="HUPs"/>
    <property type="match status" value="1"/>
</dbReference>
<protein>
    <submittedName>
        <fullName evidence="7">Putative receptor-like serine/threonine-protein kinase</fullName>
    </submittedName>
</protein>
<dbReference type="EMBL" id="QPKB01000008">
    <property type="protein sequence ID" value="RWR90234.1"/>
    <property type="molecule type" value="Genomic_DNA"/>
</dbReference>
<dbReference type="PROSITE" id="PS50011">
    <property type="entry name" value="PROTEIN_KINASE_DOM"/>
    <property type="match status" value="1"/>
</dbReference>
<dbReference type="FunFam" id="3.30.200.20:FF:000268">
    <property type="entry name" value="probable receptor-like serine/threonine-protein kinase At5g57670"/>
    <property type="match status" value="1"/>
</dbReference>
<feature type="domain" description="Protein kinase" evidence="6">
    <location>
        <begin position="479"/>
        <end position="756"/>
    </location>
</feature>
<dbReference type="PANTHER" id="PTHR47987:SF5">
    <property type="entry name" value="PROTEIN KINASE DOMAIN-CONTAINING PROTEIN"/>
    <property type="match status" value="1"/>
</dbReference>
<dbReference type="PROSITE" id="PS00108">
    <property type="entry name" value="PROTEIN_KINASE_ST"/>
    <property type="match status" value="1"/>
</dbReference>
<evidence type="ECO:0000313" key="8">
    <source>
        <dbReference type="Proteomes" id="UP000283530"/>
    </source>
</evidence>
<dbReference type="GO" id="GO:0004672">
    <property type="term" value="F:protein kinase activity"/>
    <property type="evidence" value="ECO:0007669"/>
    <property type="project" value="InterPro"/>
</dbReference>
<feature type="binding site" evidence="5">
    <location>
        <position position="507"/>
    </location>
    <ligand>
        <name>ATP</name>
        <dbReference type="ChEBI" id="CHEBI:30616"/>
    </ligand>
</feature>
<dbReference type="InterPro" id="IPR011009">
    <property type="entry name" value="Kinase-like_dom_sf"/>
</dbReference>
<dbReference type="InterPro" id="IPR014729">
    <property type="entry name" value="Rossmann-like_a/b/a_fold"/>
</dbReference>
<evidence type="ECO:0000256" key="1">
    <source>
        <dbReference type="ARBA" id="ARBA00022679"/>
    </source>
</evidence>
<reference evidence="7 8" key="1">
    <citation type="journal article" date="2019" name="Nat. Plants">
        <title>Stout camphor tree genome fills gaps in understanding of flowering plant genome evolution.</title>
        <authorList>
            <person name="Chaw S.M."/>
            <person name="Liu Y.C."/>
            <person name="Wu Y.W."/>
            <person name="Wang H.Y."/>
            <person name="Lin C.I."/>
            <person name="Wu C.S."/>
            <person name="Ke H.M."/>
            <person name="Chang L.Y."/>
            <person name="Hsu C.Y."/>
            <person name="Yang H.T."/>
            <person name="Sudianto E."/>
            <person name="Hsu M.H."/>
            <person name="Wu K.P."/>
            <person name="Wang L.N."/>
            <person name="Leebens-Mack J.H."/>
            <person name="Tsai I.J."/>
        </authorList>
    </citation>
    <scope>NUCLEOTIDE SEQUENCE [LARGE SCALE GENOMIC DNA]</scope>
    <source>
        <strain evidence="8">cv. Chaw 1501</strain>
        <tissue evidence="7">Young leaves</tissue>
    </source>
</reference>
<dbReference type="InterPro" id="IPR008271">
    <property type="entry name" value="Ser/Thr_kinase_AS"/>
</dbReference>
<dbReference type="STRING" id="337451.A0A3S3P081"/>
<keyword evidence="4 5" id="KW-0067">ATP-binding</keyword>